<dbReference type="Pfam" id="PF00583">
    <property type="entry name" value="Acetyltransf_1"/>
    <property type="match status" value="1"/>
</dbReference>
<dbReference type="GO" id="GO:0016747">
    <property type="term" value="F:acyltransferase activity, transferring groups other than amino-acyl groups"/>
    <property type="evidence" value="ECO:0007669"/>
    <property type="project" value="InterPro"/>
</dbReference>
<feature type="domain" description="N-acetyltransferase" evidence="1">
    <location>
        <begin position="5"/>
        <end position="155"/>
    </location>
</feature>
<dbReference type="AlphaFoldDB" id="V4PV99"/>
<organism evidence="2 3">
    <name type="scientific">Asticcacaulis benevestitus DSM 16100 = ATCC BAA-896</name>
    <dbReference type="NCBI Taxonomy" id="1121022"/>
    <lineage>
        <taxon>Bacteria</taxon>
        <taxon>Pseudomonadati</taxon>
        <taxon>Pseudomonadota</taxon>
        <taxon>Alphaproteobacteria</taxon>
        <taxon>Caulobacterales</taxon>
        <taxon>Caulobacteraceae</taxon>
        <taxon>Asticcacaulis</taxon>
    </lineage>
</organism>
<dbReference type="Gene3D" id="3.40.630.30">
    <property type="match status" value="1"/>
</dbReference>
<name>V4PV99_9CAUL</name>
<dbReference type="Proteomes" id="UP000017837">
    <property type="component" value="Unassembled WGS sequence"/>
</dbReference>
<dbReference type="InterPro" id="IPR000182">
    <property type="entry name" value="GNAT_dom"/>
</dbReference>
<accession>V4PV99</accession>
<dbReference type="eggNOG" id="COG3153">
    <property type="taxonomic scope" value="Bacteria"/>
</dbReference>
<dbReference type="EMBL" id="AWGB01000014">
    <property type="protein sequence ID" value="ESQ92281.1"/>
    <property type="molecule type" value="Genomic_DNA"/>
</dbReference>
<protein>
    <recommendedName>
        <fullName evidence="1">N-acetyltransferase domain-containing protein</fullName>
    </recommendedName>
</protein>
<dbReference type="PROSITE" id="PS51186">
    <property type="entry name" value="GNAT"/>
    <property type="match status" value="1"/>
</dbReference>
<dbReference type="STRING" id="1121022.GCA_000376105_02430"/>
<proteinExistence type="predicted"/>
<sequence length="167" mass="18591">MTLDFTIGLETPDLNDRIVELTDRAFGPGRFVKTAERLREDSHVIQDLSFVAMQGERLLGSVRMWPIFIHDFDANTYEPLVFLGPIVVEEDQRGRGIGRHLIGACVDAAFAKGLRAVLLVGSQSYFKPFGFDKATNMTLPGPVDPNRLLIRYSQPDLAFAGQVVKVI</sequence>
<reference evidence="2 3" key="1">
    <citation type="journal article" date="2014" name="Nature">
        <title>Sequential evolution of bacterial morphology by co-option of a developmental regulator.</title>
        <authorList>
            <person name="Jiang C."/>
            <person name="Brown P.J."/>
            <person name="Ducret A."/>
            <person name="Brun Y.V."/>
        </authorList>
    </citation>
    <scope>NUCLEOTIDE SEQUENCE [LARGE SCALE GENOMIC DNA]</scope>
    <source>
        <strain evidence="2 3">DSM 16100</strain>
    </source>
</reference>
<evidence type="ECO:0000313" key="2">
    <source>
        <dbReference type="EMBL" id="ESQ92281.1"/>
    </source>
</evidence>
<dbReference type="PATRIC" id="fig|1121022.4.peg.1802"/>
<evidence type="ECO:0000259" key="1">
    <source>
        <dbReference type="PROSITE" id="PS51186"/>
    </source>
</evidence>
<dbReference type="CDD" id="cd04301">
    <property type="entry name" value="NAT_SF"/>
    <property type="match status" value="1"/>
</dbReference>
<gene>
    <name evidence="2" type="ORF">ABENE_08950</name>
</gene>
<evidence type="ECO:0000313" key="3">
    <source>
        <dbReference type="Proteomes" id="UP000017837"/>
    </source>
</evidence>
<dbReference type="SUPFAM" id="SSF55729">
    <property type="entry name" value="Acyl-CoA N-acyltransferases (Nat)"/>
    <property type="match status" value="1"/>
</dbReference>
<keyword evidence="3" id="KW-1185">Reference proteome</keyword>
<dbReference type="InterPro" id="IPR016181">
    <property type="entry name" value="Acyl_CoA_acyltransferase"/>
</dbReference>
<comment type="caution">
    <text evidence="2">The sequence shown here is derived from an EMBL/GenBank/DDBJ whole genome shotgun (WGS) entry which is preliminary data.</text>
</comment>